<dbReference type="OrthoDB" id="3335835at2"/>
<dbReference type="PANTHER" id="PTHR30007">
    <property type="entry name" value="PHP DOMAIN PROTEIN"/>
    <property type="match status" value="1"/>
</dbReference>
<dbReference type="RefSeq" id="WP_113985371.1">
    <property type="nucleotide sequence ID" value="NZ_QMEY01000024.1"/>
</dbReference>
<comment type="caution">
    <text evidence="1">The sequence shown here is derived from an EMBL/GenBank/DDBJ whole genome shotgun (WGS) entry which is preliminary data.</text>
</comment>
<keyword evidence="2" id="KW-1185">Reference proteome</keyword>
<gene>
    <name evidence="1" type="ORF">DP939_36385</name>
</gene>
<accession>A0A366LQ58</accession>
<dbReference type="EMBL" id="QMEY01000024">
    <property type="protein sequence ID" value="RBQ15322.1"/>
    <property type="molecule type" value="Genomic_DNA"/>
</dbReference>
<organism evidence="1 2">
    <name type="scientific">Spongiactinospora rosea</name>
    <dbReference type="NCBI Taxonomy" id="2248750"/>
    <lineage>
        <taxon>Bacteria</taxon>
        <taxon>Bacillati</taxon>
        <taxon>Actinomycetota</taxon>
        <taxon>Actinomycetes</taxon>
        <taxon>Streptosporangiales</taxon>
        <taxon>Streptosporangiaceae</taxon>
        <taxon>Spongiactinospora</taxon>
    </lineage>
</organism>
<dbReference type="Proteomes" id="UP000253303">
    <property type="component" value="Unassembled WGS sequence"/>
</dbReference>
<reference evidence="1 2" key="1">
    <citation type="submission" date="2018-06" db="EMBL/GenBank/DDBJ databases">
        <title>Sphaerisporangium craniellae sp. nov., isolated from a marine sponge in the South China Sea.</title>
        <authorList>
            <person name="Li L."/>
        </authorList>
    </citation>
    <scope>NUCLEOTIDE SEQUENCE [LARGE SCALE GENOMIC DNA]</scope>
    <source>
        <strain evidence="1 2">LHW63015</strain>
    </source>
</reference>
<dbReference type="AlphaFoldDB" id="A0A366LQ58"/>
<protein>
    <submittedName>
        <fullName evidence="1">Uncharacterized protein</fullName>
    </submittedName>
</protein>
<dbReference type="PANTHER" id="PTHR30007:SF0">
    <property type="entry name" value="TRANSPOSASE"/>
    <property type="match status" value="1"/>
</dbReference>
<evidence type="ECO:0000313" key="1">
    <source>
        <dbReference type="EMBL" id="RBQ15322.1"/>
    </source>
</evidence>
<name>A0A366LQ58_9ACTN</name>
<evidence type="ECO:0000313" key="2">
    <source>
        <dbReference type="Proteomes" id="UP000253303"/>
    </source>
</evidence>
<proteinExistence type="predicted"/>
<sequence length="108" mass="11756">MRDGAAGVTKALADSACRTTVIDGGATLGIDLEVVRRDSAARGFTSLPRRCVAERTLGRLMLCRRLVRGNETLYVRSETIIHIDLMARRLTGEFTPRGAAPELGIKKD</sequence>